<name>A0A9D1ZRH1_9LACO</name>
<reference evidence="3" key="1">
    <citation type="journal article" date="2021" name="PeerJ">
        <title>Extensive microbial diversity within the chicken gut microbiome revealed by metagenomics and culture.</title>
        <authorList>
            <person name="Gilroy R."/>
            <person name="Ravi A."/>
            <person name="Getino M."/>
            <person name="Pursley I."/>
            <person name="Horton D.L."/>
            <person name="Alikhan N.F."/>
            <person name="Baker D."/>
            <person name="Gharbi K."/>
            <person name="Hall N."/>
            <person name="Watson M."/>
            <person name="Adriaenssens E.M."/>
            <person name="Foster-Nyarko E."/>
            <person name="Jarju S."/>
            <person name="Secka A."/>
            <person name="Antonio M."/>
            <person name="Oren A."/>
            <person name="Chaudhuri R.R."/>
            <person name="La Ragione R."/>
            <person name="Hildebrand F."/>
            <person name="Pallen M.J."/>
        </authorList>
    </citation>
    <scope>NUCLEOTIDE SEQUENCE</scope>
    <source>
        <strain evidence="3">3204</strain>
    </source>
</reference>
<gene>
    <name evidence="3" type="ORF">H9820_07500</name>
</gene>
<feature type="domain" description="PRD" evidence="2">
    <location>
        <begin position="66"/>
        <end position="171"/>
    </location>
</feature>
<dbReference type="InterPro" id="IPR050661">
    <property type="entry name" value="BglG_antiterminators"/>
</dbReference>
<evidence type="ECO:0000259" key="2">
    <source>
        <dbReference type="PROSITE" id="PS51372"/>
    </source>
</evidence>
<dbReference type="PANTHER" id="PTHR30185:SF15">
    <property type="entry name" value="CRYPTIC BETA-GLUCOSIDE BGL OPERON ANTITERMINATOR"/>
    <property type="match status" value="1"/>
</dbReference>
<dbReference type="PROSITE" id="PS51372">
    <property type="entry name" value="PRD_2"/>
    <property type="match status" value="2"/>
</dbReference>
<evidence type="ECO:0000313" key="3">
    <source>
        <dbReference type="EMBL" id="HIY92769.1"/>
    </source>
</evidence>
<dbReference type="GO" id="GO:0003723">
    <property type="term" value="F:RNA binding"/>
    <property type="evidence" value="ECO:0007669"/>
    <property type="project" value="InterPro"/>
</dbReference>
<evidence type="ECO:0000313" key="4">
    <source>
        <dbReference type="Proteomes" id="UP000824013"/>
    </source>
</evidence>
<evidence type="ECO:0000256" key="1">
    <source>
        <dbReference type="ARBA" id="ARBA00022737"/>
    </source>
</evidence>
<accession>A0A9D1ZRH1</accession>
<organism evidence="3 4">
    <name type="scientific">Candidatus Companilactobacillus pullicola</name>
    <dbReference type="NCBI Taxonomy" id="2838523"/>
    <lineage>
        <taxon>Bacteria</taxon>
        <taxon>Bacillati</taxon>
        <taxon>Bacillota</taxon>
        <taxon>Bacilli</taxon>
        <taxon>Lactobacillales</taxon>
        <taxon>Lactobacillaceae</taxon>
        <taxon>Companilactobacillus</taxon>
    </lineage>
</organism>
<dbReference type="Gene3D" id="1.10.1790.10">
    <property type="entry name" value="PRD domain"/>
    <property type="match status" value="2"/>
</dbReference>
<dbReference type="Pfam" id="PF00874">
    <property type="entry name" value="PRD"/>
    <property type="match status" value="2"/>
</dbReference>
<dbReference type="Gene3D" id="2.30.24.10">
    <property type="entry name" value="CAT RNA-binding domain"/>
    <property type="match status" value="1"/>
</dbReference>
<protein>
    <submittedName>
        <fullName evidence="3">PRD domain-containing protein</fullName>
    </submittedName>
</protein>
<dbReference type="SUPFAM" id="SSF50151">
    <property type="entry name" value="SacY-like RNA-binding domain"/>
    <property type="match status" value="1"/>
</dbReference>
<dbReference type="NCBIfam" id="NF046042">
    <property type="entry name" value="LicT"/>
    <property type="match status" value="1"/>
</dbReference>
<reference evidence="3" key="2">
    <citation type="submission" date="2021-04" db="EMBL/GenBank/DDBJ databases">
        <authorList>
            <person name="Gilroy R."/>
        </authorList>
    </citation>
    <scope>NUCLEOTIDE SEQUENCE</scope>
    <source>
        <strain evidence="3">3204</strain>
    </source>
</reference>
<dbReference type="SMART" id="SM01061">
    <property type="entry name" value="CAT_RBD"/>
    <property type="match status" value="1"/>
</dbReference>
<dbReference type="InterPro" id="IPR011608">
    <property type="entry name" value="PRD"/>
</dbReference>
<dbReference type="SUPFAM" id="SSF63520">
    <property type="entry name" value="PTS-regulatory domain, PRD"/>
    <property type="match status" value="2"/>
</dbReference>
<feature type="domain" description="PRD" evidence="2">
    <location>
        <begin position="172"/>
        <end position="279"/>
    </location>
</feature>
<dbReference type="EMBL" id="DXCM01000054">
    <property type="protein sequence ID" value="HIY92769.1"/>
    <property type="molecule type" value="Genomic_DNA"/>
</dbReference>
<dbReference type="PANTHER" id="PTHR30185">
    <property type="entry name" value="CRYPTIC BETA-GLUCOSIDE BGL OPERON ANTITERMINATOR"/>
    <property type="match status" value="1"/>
</dbReference>
<dbReference type="InterPro" id="IPR036634">
    <property type="entry name" value="PRD_sf"/>
</dbReference>
<keyword evidence="1" id="KW-0677">Repeat</keyword>
<dbReference type="Proteomes" id="UP000824013">
    <property type="component" value="Unassembled WGS sequence"/>
</dbReference>
<dbReference type="GO" id="GO:0006355">
    <property type="term" value="P:regulation of DNA-templated transcription"/>
    <property type="evidence" value="ECO:0007669"/>
    <property type="project" value="InterPro"/>
</dbReference>
<comment type="caution">
    <text evidence="3">The sequence shown here is derived from an EMBL/GenBank/DDBJ whole genome shotgun (WGS) entry which is preliminary data.</text>
</comment>
<dbReference type="InterPro" id="IPR036650">
    <property type="entry name" value="CAT_RNA-bd_dom_sf"/>
</dbReference>
<proteinExistence type="predicted"/>
<sequence>MMRIYKVLNNNAAVCKTEQGESFVVTGRGIAFGKKPGDQIENSDKVSVYTLSNQLLNEKFQQVVSNIPIAYIEVSEQIVNYAKRTLNKEFSDVVYITLPDHLYGSVTRYQKGIKLKNKLLFDIKRIYPKEYKIGQMAIKKLETEFEISFLPDEAAFIALHFVNAELGDDISDVQNMTEIIDGILNIVKFHFGIVFDDDSISYSRFLTHLKFFCYRMQTDNSEDDAADEMLPILEKKYPDTVKCVDKIVKMLKQNYNYQVHDDEKMYLMMHINRILQESL</sequence>
<dbReference type="Pfam" id="PF03123">
    <property type="entry name" value="CAT_RBD"/>
    <property type="match status" value="1"/>
</dbReference>
<dbReference type="AlphaFoldDB" id="A0A9D1ZRH1"/>
<dbReference type="InterPro" id="IPR004341">
    <property type="entry name" value="CAT_RNA-bd_dom"/>
</dbReference>